<dbReference type="Pfam" id="PF04641">
    <property type="entry name" value="Rtf2"/>
    <property type="match status" value="1"/>
</dbReference>
<proteinExistence type="inferred from homology"/>
<dbReference type="VEuPathDB" id="AmoebaDB:ACA1_130990"/>
<organism evidence="3 4">
    <name type="scientific">Acanthamoeba castellanii (strain ATCC 30010 / Neff)</name>
    <dbReference type="NCBI Taxonomy" id="1257118"/>
    <lineage>
        <taxon>Eukaryota</taxon>
        <taxon>Amoebozoa</taxon>
        <taxon>Discosea</taxon>
        <taxon>Longamoebia</taxon>
        <taxon>Centramoebida</taxon>
        <taxon>Acanthamoebidae</taxon>
        <taxon>Acanthamoeba</taxon>
    </lineage>
</organism>
<evidence type="ECO:0000256" key="2">
    <source>
        <dbReference type="SAM" id="MobiDB-lite"/>
    </source>
</evidence>
<evidence type="ECO:0000313" key="4">
    <source>
        <dbReference type="Proteomes" id="UP000011083"/>
    </source>
</evidence>
<dbReference type="STRING" id="1257118.L8GNX9"/>
<dbReference type="OMA" id="EFRWLHC"/>
<dbReference type="CDD" id="cd16653">
    <property type="entry name" value="RING-like_Rtf2"/>
    <property type="match status" value="1"/>
</dbReference>
<feature type="compositionally biased region" description="Basic and acidic residues" evidence="2">
    <location>
        <begin position="196"/>
        <end position="245"/>
    </location>
</feature>
<dbReference type="Proteomes" id="UP000011083">
    <property type="component" value="Unassembled WGS sequence"/>
</dbReference>
<feature type="compositionally biased region" description="Basic residues" evidence="2">
    <location>
        <begin position="181"/>
        <end position="195"/>
    </location>
</feature>
<dbReference type="InterPro" id="IPR006735">
    <property type="entry name" value="Rtf2"/>
</dbReference>
<dbReference type="GO" id="GO:0006274">
    <property type="term" value="P:DNA replication termination"/>
    <property type="evidence" value="ECO:0007669"/>
    <property type="project" value="TreeGrafter"/>
</dbReference>
<sequence length="301" mass="32816">MGCDGGSIPTRCELVKTKKKQERADPNEITRVKWTLCALSKEPLTPPIVACPQGQLFNKEAVITHLLHKTLPSAFSYIKGMKDLLELNWAENPEWGKVEGAARFACPVTAIQANGRHGGFAALRGCGCVLSERALREVPSAECLQCRKPFSSETDVLPLNPPPELAEQLLREWKAQQQSLRKAKSHTKKSSKRREKAAADDGAAEMKEEQGNDGDDTRKRKQPEQGHKTKASADKKSNKKSDEKATAAAAKRPRVAATTAAAAAKTAAATAAATQMSKTVYESIFLPNGQRQKQPTFTHYG</sequence>
<dbReference type="PANTHER" id="PTHR12775:SF0">
    <property type="entry name" value="REPLICATION TERMINATION FACTOR 2"/>
    <property type="match status" value="1"/>
</dbReference>
<dbReference type="EMBL" id="KB008043">
    <property type="protein sequence ID" value="ELR14874.1"/>
    <property type="molecule type" value="Genomic_DNA"/>
</dbReference>
<dbReference type="GO" id="GO:0005634">
    <property type="term" value="C:nucleus"/>
    <property type="evidence" value="ECO:0007669"/>
    <property type="project" value="TreeGrafter"/>
</dbReference>
<dbReference type="OrthoDB" id="247013at2759"/>
<reference evidence="3 4" key="1">
    <citation type="journal article" date="2013" name="Genome Biol.">
        <title>Genome of Acanthamoeba castellanii highlights extensive lateral gene transfer and early evolution of tyrosine kinase signaling.</title>
        <authorList>
            <person name="Clarke M."/>
            <person name="Lohan A.J."/>
            <person name="Liu B."/>
            <person name="Lagkouvardos I."/>
            <person name="Roy S."/>
            <person name="Zafar N."/>
            <person name="Bertelli C."/>
            <person name="Schilde C."/>
            <person name="Kianianmomeni A."/>
            <person name="Burglin T.R."/>
            <person name="Frech C."/>
            <person name="Turcotte B."/>
            <person name="Kopec K.O."/>
            <person name="Synnott J.M."/>
            <person name="Choo C."/>
            <person name="Paponov I."/>
            <person name="Finkler A."/>
            <person name="Soon Heng Tan C."/>
            <person name="Hutchins A.P."/>
            <person name="Weinmeier T."/>
            <person name="Rattei T."/>
            <person name="Chu J.S."/>
            <person name="Gimenez G."/>
            <person name="Irimia M."/>
            <person name="Rigden D.J."/>
            <person name="Fitzpatrick D.A."/>
            <person name="Lorenzo-Morales J."/>
            <person name="Bateman A."/>
            <person name="Chiu C.H."/>
            <person name="Tang P."/>
            <person name="Hegemann P."/>
            <person name="Fromm H."/>
            <person name="Raoult D."/>
            <person name="Greub G."/>
            <person name="Miranda-Saavedra D."/>
            <person name="Chen N."/>
            <person name="Nash P."/>
            <person name="Ginger M.L."/>
            <person name="Horn M."/>
            <person name="Schaap P."/>
            <person name="Caler L."/>
            <person name="Loftus B."/>
        </authorList>
    </citation>
    <scope>NUCLEOTIDE SEQUENCE [LARGE SCALE GENOMIC DNA]</scope>
    <source>
        <strain evidence="3 4">Neff</strain>
    </source>
</reference>
<gene>
    <name evidence="3" type="ORF">ACA1_130990</name>
</gene>
<keyword evidence="4" id="KW-1185">Reference proteome</keyword>
<dbReference type="RefSeq" id="XP_004336887.1">
    <property type="nucleotide sequence ID" value="XM_004336839.1"/>
</dbReference>
<name>L8GNX9_ACACF</name>
<feature type="region of interest" description="Disordered" evidence="2">
    <location>
        <begin position="176"/>
        <end position="261"/>
    </location>
</feature>
<protein>
    <submittedName>
        <fullName evidence="3">Uncharacterized protein</fullName>
    </submittedName>
</protein>
<feature type="compositionally biased region" description="Low complexity" evidence="2">
    <location>
        <begin position="246"/>
        <end position="261"/>
    </location>
</feature>
<accession>L8GNX9</accession>
<dbReference type="KEGG" id="acan:ACA1_130990"/>
<evidence type="ECO:0000313" key="3">
    <source>
        <dbReference type="EMBL" id="ELR14874.1"/>
    </source>
</evidence>
<dbReference type="PANTHER" id="PTHR12775">
    <property type="entry name" value="PROTEIN C20ORF43 HOMOLOG"/>
    <property type="match status" value="1"/>
</dbReference>
<dbReference type="AlphaFoldDB" id="L8GNX9"/>
<comment type="similarity">
    <text evidence="1">Belongs to the rtf2 family.</text>
</comment>
<dbReference type="InterPro" id="IPR027799">
    <property type="entry name" value="Rtf2_RING-finger"/>
</dbReference>
<evidence type="ECO:0000256" key="1">
    <source>
        <dbReference type="ARBA" id="ARBA00009885"/>
    </source>
</evidence>
<dbReference type="GeneID" id="14915466"/>